<dbReference type="KEGG" id="cts:Ctha_0559"/>
<dbReference type="AlphaFoldDB" id="B3QV76"/>
<protein>
    <recommendedName>
        <fullName evidence="3">beta-N-acetylhexosaminidase</fullName>
        <ecNumber evidence="3">3.2.1.52</ecNumber>
    </recommendedName>
</protein>
<sequence>MKLSFRNRTKRVGLLAMLFFFTLNAKAQLNEPALNRPAVADSLHIITPLQKEQQAHLSLFLKKWAWADSILATMTLEEKVGQMLVASSSSYYQSTDDKSYQELSELVKNDLVGGIMFSRGDVYELAMLANRYQSLAKYPLLISADMEWGVAMRVKRTTEFPNNMGVAATWNPMYAYEMGRAIAEEARALGIHQNYAPAVDLNNNPENPVINTRAFSENVQLTNAMAKAFVMGSQSARVIATAKHFPGHGDTEIDSHRDLPVLPFTRNRLDSLEFRPFKYAITNGVMSVMVGHLALPNLVSSEQVPATLSPGIISRILRKEFAFDGLIVTDAMTMYGIRKNYSVGEAAVKAVLAGNDILLMPPDVAVAHEAIVKAVEKADIPLSHIDESVRRILIVKEWLRLHRSRLVDMNAIASKVGTLPHQMLAQEIADHSITLLRNKGNELPLRVKTTRKRKLLNVMIQNMNSFRVGSTFRRAMKDRFQVDHFRIFPESNTLNYTDVMKAARKASGIVVSCFVEVRSWSKEFGLDAKQTKLLRDLNSIARKRNIPLVVVSFGSPYIIMGHSKVPAYLCAYSSADAAQMSVAKILYGEIEPQGRLPITIPGEFEFGEGMSFRGELPKEFKFVDYEFSPETANGNATTN</sequence>
<dbReference type="EMBL" id="CP001100">
    <property type="protein sequence ID" value="ACF13030.1"/>
    <property type="molecule type" value="Genomic_DNA"/>
</dbReference>
<dbReference type="PRINTS" id="PR00133">
    <property type="entry name" value="GLHYDRLASE3"/>
</dbReference>
<dbReference type="Gene3D" id="3.20.20.300">
    <property type="entry name" value="Glycoside hydrolase, family 3, N-terminal domain"/>
    <property type="match status" value="1"/>
</dbReference>
<evidence type="ECO:0000313" key="10">
    <source>
        <dbReference type="EMBL" id="ACF13030.1"/>
    </source>
</evidence>
<dbReference type="InterPro" id="IPR002772">
    <property type="entry name" value="Glyco_hydro_3_C"/>
</dbReference>
<feature type="domain" description="Glycoside hydrolase family 3 C-terminal" evidence="9">
    <location>
        <begin position="433"/>
        <end position="602"/>
    </location>
</feature>
<dbReference type="Gene3D" id="3.40.50.1700">
    <property type="entry name" value="Glycoside hydrolase family 3 C-terminal domain"/>
    <property type="match status" value="1"/>
</dbReference>
<comment type="similarity">
    <text evidence="2 6">Belongs to the glycosyl hydrolase 3 family.</text>
</comment>
<evidence type="ECO:0000256" key="6">
    <source>
        <dbReference type="RuleBase" id="RU361161"/>
    </source>
</evidence>
<gene>
    <name evidence="10" type="ordered locus">Ctha_0559</name>
</gene>
<dbReference type="GO" id="GO:0005975">
    <property type="term" value="P:carbohydrate metabolic process"/>
    <property type="evidence" value="ECO:0007669"/>
    <property type="project" value="InterPro"/>
</dbReference>
<feature type="signal peptide" evidence="7">
    <location>
        <begin position="1"/>
        <end position="27"/>
    </location>
</feature>
<dbReference type="STRING" id="517418.Ctha_0559"/>
<evidence type="ECO:0000256" key="5">
    <source>
        <dbReference type="ARBA" id="ARBA00023295"/>
    </source>
</evidence>
<dbReference type="OrthoDB" id="9805821at2"/>
<dbReference type="SUPFAM" id="SSF52279">
    <property type="entry name" value="Beta-D-glucan exohydrolase, C-terminal domain"/>
    <property type="match status" value="1"/>
</dbReference>
<dbReference type="CAZy" id="GH3">
    <property type="family name" value="Glycoside Hydrolase Family 3"/>
</dbReference>
<keyword evidence="5 6" id="KW-0326">Glycosidase</keyword>
<feature type="chain" id="PRO_5002795791" description="beta-N-acetylhexosaminidase" evidence="7">
    <location>
        <begin position="28"/>
        <end position="639"/>
    </location>
</feature>
<evidence type="ECO:0000313" key="11">
    <source>
        <dbReference type="Proteomes" id="UP000001208"/>
    </source>
</evidence>
<keyword evidence="11" id="KW-1185">Reference proteome</keyword>
<dbReference type="GO" id="GO:0009254">
    <property type="term" value="P:peptidoglycan turnover"/>
    <property type="evidence" value="ECO:0007669"/>
    <property type="project" value="TreeGrafter"/>
</dbReference>
<dbReference type="GO" id="GO:0004563">
    <property type="term" value="F:beta-N-acetylhexosaminidase activity"/>
    <property type="evidence" value="ECO:0007669"/>
    <property type="project" value="UniProtKB-EC"/>
</dbReference>
<accession>B3QV76</accession>
<evidence type="ECO:0000259" key="9">
    <source>
        <dbReference type="Pfam" id="PF01915"/>
    </source>
</evidence>
<dbReference type="HOGENOM" id="CLU_008392_5_3_10"/>
<reference evidence="10 11" key="1">
    <citation type="submission" date="2008-06" db="EMBL/GenBank/DDBJ databases">
        <title>Complete sequence of Chloroherpeton thalassium ATCC 35110.</title>
        <authorList>
            <consortium name="US DOE Joint Genome Institute"/>
            <person name="Lucas S."/>
            <person name="Copeland A."/>
            <person name="Lapidus A."/>
            <person name="Glavina del Rio T."/>
            <person name="Dalin E."/>
            <person name="Tice H."/>
            <person name="Bruce D."/>
            <person name="Goodwin L."/>
            <person name="Pitluck S."/>
            <person name="Schmutz J."/>
            <person name="Larimer F."/>
            <person name="Land M."/>
            <person name="Hauser L."/>
            <person name="Kyrpides N."/>
            <person name="Mikhailova N."/>
            <person name="Liu Z."/>
            <person name="Li T."/>
            <person name="Zhao F."/>
            <person name="Overmann J."/>
            <person name="Bryant D.A."/>
            <person name="Richardson P."/>
        </authorList>
    </citation>
    <scope>NUCLEOTIDE SEQUENCE [LARGE SCALE GENOMIC DNA]</scope>
    <source>
        <strain evidence="11">ATCC 35110 / GB-78</strain>
    </source>
</reference>
<keyword evidence="4 6" id="KW-0378">Hydrolase</keyword>
<keyword evidence="7" id="KW-0732">Signal</keyword>
<comment type="catalytic activity">
    <reaction evidence="1">
        <text>Hydrolysis of terminal non-reducing N-acetyl-D-hexosamine residues in N-acetyl-beta-D-hexosaminides.</text>
        <dbReference type="EC" id="3.2.1.52"/>
    </reaction>
</comment>
<dbReference type="EC" id="3.2.1.52" evidence="3"/>
<evidence type="ECO:0000256" key="4">
    <source>
        <dbReference type="ARBA" id="ARBA00022801"/>
    </source>
</evidence>
<proteinExistence type="inferred from homology"/>
<dbReference type="RefSeq" id="WP_012499114.1">
    <property type="nucleotide sequence ID" value="NC_011026.1"/>
</dbReference>
<name>B3QV76_CHLT3</name>
<evidence type="ECO:0000256" key="7">
    <source>
        <dbReference type="SAM" id="SignalP"/>
    </source>
</evidence>
<dbReference type="SUPFAM" id="SSF51445">
    <property type="entry name" value="(Trans)glycosidases"/>
    <property type="match status" value="1"/>
</dbReference>
<dbReference type="InterPro" id="IPR019800">
    <property type="entry name" value="Glyco_hydro_3_AS"/>
</dbReference>
<evidence type="ECO:0000256" key="3">
    <source>
        <dbReference type="ARBA" id="ARBA00012663"/>
    </source>
</evidence>
<dbReference type="PANTHER" id="PTHR30480">
    <property type="entry name" value="BETA-HEXOSAMINIDASE-RELATED"/>
    <property type="match status" value="1"/>
</dbReference>
<dbReference type="Pfam" id="PF00933">
    <property type="entry name" value="Glyco_hydro_3"/>
    <property type="match status" value="1"/>
</dbReference>
<dbReference type="Pfam" id="PF01915">
    <property type="entry name" value="Glyco_hydro_3_C"/>
    <property type="match status" value="1"/>
</dbReference>
<dbReference type="PANTHER" id="PTHR30480:SF13">
    <property type="entry name" value="BETA-HEXOSAMINIDASE"/>
    <property type="match status" value="1"/>
</dbReference>
<dbReference type="InterPro" id="IPR017853">
    <property type="entry name" value="GH"/>
</dbReference>
<organism evidence="10 11">
    <name type="scientific">Chloroherpeton thalassium (strain ATCC 35110 / GB-78)</name>
    <dbReference type="NCBI Taxonomy" id="517418"/>
    <lineage>
        <taxon>Bacteria</taxon>
        <taxon>Pseudomonadati</taxon>
        <taxon>Chlorobiota</taxon>
        <taxon>Chlorobiia</taxon>
        <taxon>Chlorobiales</taxon>
        <taxon>Chloroherpetonaceae</taxon>
        <taxon>Chloroherpeton</taxon>
    </lineage>
</organism>
<evidence type="ECO:0000256" key="1">
    <source>
        <dbReference type="ARBA" id="ARBA00001231"/>
    </source>
</evidence>
<dbReference type="Proteomes" id="UP000001208">
    <property type="component" value="Chromosome"/>
</dbReference>
<dbReference type="eggNOG" id="COG1472">
    <property type="taxonomic scope" value="Bacteria"/>
</dbReference>
<evidence type="ECO:0000259" key="8">
    <source>
        <dbReference type="Pfam" id="PF00933"/>
    </source>
</evidence>
<dbReference type="InterPro" id="IPR001764">
    <property type="entry name" value="Glyco_hydro_3_N"/>
</dbReference>
<feature type="domain" description="Glycoside hydrolase family 3 N-terminal" evidence="8">
    <location>
        <begin position="75"/>
        <end position="393"/>
    </location>
</feature>
<dbReference type="InterPro" id="IPR036881">
    <property type="entry name" value="Glyco_hydro_3_C_sf"/>
</dbReference>
<dbReference type="PROSITE" id="PS00775">
    <property type="entry name" value="GLYCOSYL_HYDROL_F3"/>
    <property type="match status" value="1"/>
</dbReference>
<evidence type="ECO:0000256" key="2">
    <source>
        <dbReference type="ARBA" id="ARBA00005336"/>
    </source>
</evidence>
<dbReference type="InterPro" id="IPR050226">
    <property type="entry name" value="NagZ_Beta-hexosaminidase"/>
</dbReference>
<dbReference type="InterPro" id="IPR036962">
    <property type="entry name" value="Glyco_hydro_3_N_sf"/>
</dbReference>